<evidence type="ECO:0000313" key="2">
    <source>
        <dbReference type="EMBL" id="KAJ8345358.1"/>
    </source>
</evidence>
<organism evidence="2 3">
    <name type="scientific">Synaphobranchus kaupii</name>
    <name type="common">Kaup's arrowtooth eel</name>
    <dbReference type="NCBI Taxonomy" id="118154"/>
    <lineage>
        <taxon>Eukaryota</taxon>
        <taxon>Metazoa</taxon>
        <taxon>Chordata</taxon>
        <taxon>Craniata</taxon>
        <taxon>Vertebrata</taxon>
        <taxon>Euteleostomi</taxon>
        <taxon>Actinopterygii</taxon>
        <taxon>Neopterygii</taxon>
        <taxon>Teleostei</taxon>
        <taxon>Anguilliformes</taxon>
        <taxon>Synaphobranchidae</taxon>
        <taxon>Synaphobranchus</taxon>
    </lineage>
</organism>
<dbReference type="AlphaFoldDB" id="A0A9Q1IMQ7"/>
<gene>
    <name evidence="2" type="ORF">SKAU_G00295510</name>
</gene>
<sequence length="72" mass="7964">MTFCSPIKSGESGSDLVWKPLDGTERPDPHRSRPQPAPLTAFLRRRLKRQSWAGSGPREARFAGQSSLSCPL</sequence>
<dbReference type="EMBL" id="JAINUF010000012">
    <property type="protein sequence ID" value="KAJ8345358.1"/>
    <property type="molecule type" value="Genomic_DNA"/>
</dbReference>
<keyword evidence="3" id="KW-1185">Reference proteome</keyword>
<evidence type="ECO:0000313" key="3">
    <source>
        <dbReference type="Proteomes" id="UP001152622"/>
    </source>
</evidence>
<reference evidence="2" key="1">
    <citation type="journal article" date="2023" name="Science">
        <title>Genome structures resolve the early diversification of teleost fishes.</title>
        <authorList>
            <person name="Parey E."/>
            <person name="Louis A."/>
            <person name="Montfort J."/>
            <person name="Bouchez O."/>
            <person name="Roques C."/>
            <person name="Iampietro C."/>
            <person name="Lluch J."/>
            <person name="Castinel A."/>
            <person name="Donnadieu C."/>
            <person name="Desvignes T."/>
            <person name="Floi Bucao C."/>
            <person name="Jouanno E."/>
            <person name="Wen M."/>
            <person name="Mejri S."/>
            <person name="Dirks R."/>
            <person name="Jansen H."/>
            <person name="Henkel C."/>
            <person name="Chen W.J."/>
            <person name="Zahm M."/>
            <person name="Cabau C."/>
            <person name="Klopp C."/>
            <person name="Thompson A.W."/>
            <person name="Robinson-Rechavi M."/>
            <person name="Braasch I."/>
            <person name="Lecointre G."/>
            <person name="Bobe J."/>
            <person name="Postlethwait J.H."/>
            <person name="Berthelot C."/>
            <person name="Roest Crollius H."/>
            <person name="Guiguen Y."/>
        </authorList>
    </citation>
    <scope>NUCLEOTIDE SEQUENCE</scope>
    <source>
        <strain evidence="2">WJC10195</strain>
    </source>
</reference>
<dbReference type="Proteomes" id="UP001152622">
    <property type="component" value="Chromosome 12"/>
</dbReference>
<protein>
    <submittedName>
        <fullName evidence="2">Uncharacterized protein</fullName>
    </submittedName>
</protein>
<name>A0A9Q1IMQ7_SYNKA</name>
<proteinExistence type="predicted"/>
<feature type="compositionally biased region" description="Basic and acidic residues" evidence="1">
    <location>
        <begin position="22"/>
        <end position="31"/>
    </location>
</feature>
<comment type="caution">
    <text evidence="2">The sequence shown here is derived from an EMBL/GenBank/DDBJ whole genome shotgun (WGS) entry which is preliminary data.</text>
</comment>
<accession>A0A9Q1IMQ7</accession>
<feature type="region of interest" description="Disordered" evidence="1">
    <location>
        <begin position="1"/>
        <end position="72"/>
    </location>
</feature>
<evidence type="ECO:0000256" key="1">
    <source>
        <dbReference type="SAM" id="MobiDB-lite"/>
    </source>
</evidence>